<protein>
    <recommendedName>
        <fullName evidence="5">Type I restriction modification DNA specificity domain-containing protein</fullName>
    </recommendedName>
</protein>
<keyword evidence="2" id="KW-0238">DNA-binding</keyword>
<dbReference type="SUPFAM" id="SSF116734">
    <property type="entry name" value="DNA methylase specificity domain"/>
    <property type="match status" value="1"/>
</dbReference>
<dbReference type="Proteomes" id="UP000837932">
    <property type="component" value="Unassembled WGS sequence"/>
</dbReference>
<comment type="caution">
    <text evidence="3">The sequence shown here is derived from an EMBL/GenBank/DDBJ whole genome shotgun (WGS) entry which is preliminary data.</text>
</comment>
<proteinExistence type="predicted"/>
<sequence>MTTQTPKLRFSAFSDKWEVKKLGEVIKINQGLQIAISERYTEQIEGTYFYITNEFLKEGSAKKYFIKNPTSSMYER</sequence>
<evidence type="ECO:0000313" key="3">
    <source>
        <dbReference type="EMBL" id="CAH0996189.1"/>
    </source>
</evidence>
<accession>A0ABM9AQM2</accession>
<keyword evidence="1" id="KW-0680">Restriction system</keyword>
<dbReference type="Gene3D" id="3.90.220.20">
    <property type="entry name" value="DNA methylase specificity domains"/>
    <property type="match status" value="1"/>
</dbReference>
<name>A0ABM9AQM2_9BACT</name>
<evidence type="ECO:0000256" key="1">
    <source>
        <dbReference type="ARBA" id="ARBA00022747"/>
    </source>
</evidence>
<dbReference type="EMBL" id="CAKLPY010000002">
    <property type="protein sequence ID" value="CAH0996189.1"/>
    <property type="molecule type" value="Genomic_DNA"/>
</dbReference>
<keyword evidence="4" id="KW-1185">Reference proteome</keyword>
<dbReference type="InterPro" id="IPR044946">
    <property type="entry name" value="Restrct_endonuc_typeI_TRD_sf"/>
</dbReference>
<reference evidence="3" key="1">
    <citation type="submission" date="2021-12" db="EMBL/GenBank/DDBJ databases">
        <authorList>
            <person name="Rodrigo-Torres L."/>
            <person name="Arahal R. D."/>
            <person name="Lucena T."/>
        </authorList>
    </citation>
    <scope>NUCLEOTIDE SEQUENCE</scope>
    <source>
        <strain evidence="3">CECT 8858</strain>
    </source>
</reference>
<organism evidence="3 4">
    <name type="scientific">Emticicia aquatica</name>
    <dbReference type="NCBI Taxonomy" id="1681835"/>
    <lineage>
        <taxon>Bacteria</taxon>
        <taxon>Pseudomonadati</taxon>
        <taxon>Bacteroidota</taxon>
        <taxon>Cytophagia</taxon>
        <taxon>Cytophagales</taxon>
        <taxon>Leadbetterellaceae</taxon>
        <taxon>Emticicia</taxon>
    </lineage>
</organism>
<dbReference type="RefSeq" id="WP_238806755.1">
    <property type="nucleotide sequence ID" value="NZ_CAKLPY010000002.1"/>
</dbReference>
<evidence type="ECO:0000313" key="4">
    <source>
        <dbReference type="Proteomes" id="UP000837932"/>
    </source>
</evidence>
<evidence type="ECO:0008006" key="5">
    <source>
        <dbReference type="Google" id="ProtNLM"/>
    </source>
</evidence>
<evidence type="ECO:0000256" key="2">
    <source>
        <dbReference type="ARBA" id="ARBA00023125"/>
    </source>
</evidence>
<gene>
    <name evidence="3" type="ORF">EMA8858_02319</name>
</gene>